<accession>A0A380CPP0</accession>
<dbReference type="Proteomes" id="UP000254893">
    <property type="component" value="Unassembled WGS sequence"/>
</dbReference>
<feature type="signal peptide" evidence="1">
    <location>
        <begin position="1"/>
        <end position="23"/>
    </location>
</feature>
<dbReference type="EMBL" id="UGYW01000002">
    <property type="protein sequence ID" value="SUJ24370.1"/>
    <property type="molecule type" value="Genomic_DNA"/>
</dbReference>
<evidence type="ECO:0000313" key="3">
    <source>
        <dbReference type="Proteomes" id="UP000254893"/>
    </source>
</evidence>
<evidence type="ECO:0000256" key="1">
    <source>
        <dbReference type="SAM" id="SignalP"/>
    </source>
</evidence>
<evidence type="ECO:0000313" key="2">
    <source>
        <dbReference type="EMBL" id="SUJ24370.1"/>
    </source>
</evidence>
<dbReference type="Pfam" id="PF14903">
    <property type="entry name" value="WG_beta_rep"/>
    <property type="match status" value="1"/>
</dbReference>
<evidence type="ECO:0008006" key="4">
    <source>
        <dbReference type="Google" id="ProtNLM"/>
    </source>
</evidence>
<organism evidence="2 3">
    <name type="scientific">Sphingobacterium spiritivorum</name>
    <name type="common">Flavobacterium spiritivorum</name>
    <dbReference type="NCBI Taxonomy" id="258"/>
    <lineage>
        <taxon>Bacteria</taxon>
        <taxon>Pseudomonadati</taxon>
        <taxon>Bacteroidota</taxon>
        <taxon>Sphingobacteriia</taxon>
        <taxon>Sphingobacteriales</taxon>
        <taxon>Sphingobacteriaceae</taxon>
        <taxon>Sphingobacterium</taxon>
    </lineage>
</organism>
<reference evidence="2 3" key="1">
    <citation type="submission" date="2018-06" db="EMBL/GenBank/DDBJ databases">
        <authorList>
            <consortium name="Pathogen Informatics"/>
            <person name="Doyle S."/>
        </authorList>
    </citation>
    <scope>NUCLEOTIDE SEQUENCE [LARGE SCALE GENOMIC DNA]</scope>
    <source>
        <strain evidence="2 3">NCTC11388</strain>
    </source>
</reference>
<keyword evidence="1" id="KW-0732">Signal</keyword>
<protein>
    <recommendedName>
        <fullName evidence="4">KWG Leptospira</fullName>
    </recommendedName>
</protein>
<name>A0A380CPP0_SPHSI</name>
<dbReference type="InterPro" id="IPR032774">
    <property type="entry name" value="WG_beta_rep"/>
</dbReference>
<feature type="chain" id="PRO_5016599447" description="KWG Leptospira" evidence="1">
    <location>
        <begin position="24"/>
        <end position="497"/>
    </location>
</feature>
<dbReference type="RefSeq" id="WP_115170975.1">
    <property type="nucleotide sequence ID" value="NZ_UGYW01000002.1"/>
</dbReference>
<dbReference type="AlphaFoldDB" id="A0A380CPP0"/>
<proteinExistence type="predicted"/>
<gene>
    <name evidence="2" type="ORF">NCTC11388_03510</name>
</gene>
<sequence>MNSKRISVLFGLGFMLCSAFAFGQEIPKEYQKKYDGKKVQQFLLLSSKKDNSDKIILNAAGEKIASFNEKKPLIFISDKGMAYIANSVKGWNDGGGLISNEYQDIDILDLNTNTSKKADFTIPVFPYDDKELILFKKDGHYGAINKSETVVVEPVLKNIIPISSSGASYLMVADHEYYLADSYAKNILDKKFVYSTQNINTDWIRGDKILASADGQGFGLYDYVTKQQIVPYEYTAVDHLKDNLYLVKKNELAGVYDTDARALVLPFEAGVNYVQSVIKDPKSSSLYFVVSVDRSGKNLINIIHNGKLLVDEKHQLENMSSNPEFPFVDGKNTKGEHYIFDLSQPKMLMNGLPSIKRMTRIEYLDQKPGFIRVVSEVDPNVTGGDNRDWVMLLDVNGRVLSGYRPAQDFRRFDLEGGKPIILAAYTKANVYIVNVMFGADQPILENLKLNIISAKVVENKLRIQLPDDIGNVLPSGQQVMGGAVLIDGAGKVEYVRP</sequence>